<evidence type="ECO:0000313" key="14">
    <source>
        <dbReference type="EMBL" id="SFS80687.1"/>
    </source>
</evidence>
<dbReference type="AlphaFoldDB" id="A0A1I6SUS5"/>
<dbReference type="GO" id="GO:0008360">
    <property type="term" value="P:regulation of cell shape"/>
    <property type="evidence" value="ECO:0007669"/>
    <property type="project" value="UniProtKB-KW"/>
</dbReference>
<protein>
    <recommendedName>
        <fullName evidence="12">Cell wall polymerase</fullName>
    </recommendedName>
    <alternativeName>
        <fullName evidence="11">Peptidoglycan polymerase</fullName>
    </alternativeName>
</protein>
<accession>A0A1I6SUS5</accession>
<evidence type="ECO:0000256" key="7">
    <source>
        <dbReference type="ARBA" id="ARBA00022984"/>
    </source>
</evidence>
<feature type="transmembrane region" description="Helical" evidence="13">
    <location>
        <begin position="210"/>
        <end position="227"/>
    </location>
</feature>
<dbReference type="GO" id="GO:0016757">
    <property type="term" value="F:glycosyltransferase activity"/>
    <property type="evidence" value="ECO:0007669"/>
    <property type="project" value="UniProtKB-KW"/>
</dbReference>
<dbReference type="GO" id="GO:0015648">
    <property type="term" value="F:lipid-linked peptidoglycan transporter activity"/>
    <property type="evidence" value="ECO:0007669"/>
    <property type="project" value="TreeGrafter"/>
</dbReference>
<feature type="transmembrane region" description="Helical" evidence="13">
    <location>
        <begin position="394"/>
        <end position="413"/>
    </location>
</feature>
<dbReference type="NCBIfam" id="NF037961">
    <property type="entry name" value="RodA_shape"/>
    <property type="match status" value="1"/>
</dbReference>
<dbReference type="GO" id="GO:0005886">
    <property type="term" value="C:plasma membrane"/>
    <property type="evidence" value="ECO:0007669"/>
    <property type="project" value="TreeGrafter"/>
</dbReference>
<feature type="transmembrane region" description="Helical" evidence="13">
    <location>
        <begin position="82"/>
        <end position="102"/>
    </location>
</feature>
<dbReference type="PANTHER" id="PTHR30474:SF1">
    <property type="entry name" value="PEPTIDOGLYCAN GLYCOSYLTRANSFERASE MRDB"/>
    <property type="match status" value="1"/>
</dbReference>
<evidence type="ECO:0000313" key="15">
    <source>
        <dbReference type="Proteomes" id="UP000198785"/>
    </source>
</evidence>
<keyword evidence="15" id="KW-1185">Reference proteome</keyword>
<dbReference type="Pfam" id="PF01098">
    <property type="entry name" value="FTSW_RODA_SPOVE"/>
    <property type="match status" value="1"/>
</dbReference>
<evidence type="ECO:0000256" key="9">
    <source>
        <dbReference type="ARBA" id="ARBA00023136"/>
    </source>
</evidence>
<feature type="transmembrane region" description="Helical" evidence="13">
    <location>
        <begin position="146"/>
        <end position="177"/>
    </location>
</feature>
<dbReference type="GO" id="GO:0032153">
    <property type="term" value="C:cell division site"/>
    <property type="evidence" value="ECO:0007669"/>
    <property type="project" value="TreeGrafter"/>
</dbReference>
<keyword evidence="5 13" id="KW-0812">Transmembrane</keyword>
<keyword evidence="8 13" id="KW-1133">Transmembrane helix</keyword>
<feature type="transmembrane region" description="Helical" evidence="13">
    <location>
        <begin position="328"/>
        <end position="349"/>
    </location>
</feature>
<evidence type="ECO:0000256" key="3">
    <source>
        <dbReference type="ARBA" id="ARBA00022676"/>
    </source>
</evidence>
<comment type="subcellular location">
    <subcellularLocation>
        <location evidence="1">Membrane</location>
        <topology evidence="1">Multi-pass membrane protein</topology>
    </subcellularLocation>
</comment>
<name>A0A1I6SUS5_9SPHI</name>
<proteinExistence type="predicted"/>
<feature type="transmembrane region" description="Helical" evidence="13">
    <location>
        <begin position="361"/>
        <end position="388"/>
    </location>
</feature>
<gene>
    <name evidence="14" type="ORF">SAMN05660206_10596</name>
</gene>
<keyword evidence="3" id="KW-0328">Glycosyltransferase</keyword>
<dbReference type="InterPro" id="IPR001182">
    <property type="entry name" value="FtsW/RodA"/>
</dbReference>
<keyword evidence="4" id="KW-0808">Transferase</keyword>
<evidence type="ECO:0000256" key="1">
    <source>
        <dbReference type="ARBA" id="ARBA00004141"/>
    </source>
</evidence>
<dbReference type="GO" id="GO:0009252">
    <property type="term" value="P:peptidoglycan biosynthetic process"/>
    <property type="evidence" value="ECO:0007669"/>
    <property type="project" value="UniProtKB-KW"/>
</dbReference>
<evidence type="ECO:0000256" key="8">
    <source>
        <dbReference type="ARBA" id="ARBA00022989"/>
    </source>
</evidence>
<keyword evidence="7" id="KW-0573">Peptidoglycan synthesis</keyword>
<organism evidence="14 15">
    <name type="scientific">Sphingobacterium wenxiniae</name>
    <dbReference type="NCBI Taxonomy" id="683125"/>
    <lineage>
        <taxon>Bacteria</taxon>
        <taxon>Pseudomonadati</taxon>
        <taxon>Bacteroidota</taxon>
        <taxon>Sphingobacteriia</taxon>
        <taxon>Sphingobacteriales</taxon>
        <taxon>Sphingobacteriaceae</taxon>
        <taxon>Sphingobacterium</taxon>
    </lineage>
</organism>
<evidence type="ECO:0000256" key="13">
    <source>
        <dbReference type="SAM" id="Phobius"/>
    </source>
</evidence>
<evidence type="ECO:0000256" key="5">
    <source>
        <dbReference type="ARBA" id="ARBA00022692"/>
    </source>
</evidence>
<evidence type="ECO:0000256" key="4">
    <source>
        <dbReference type="ARBA" id="ARBA00022679"/>
    </source>
</evidence>
<evidence type="ECO:0000256" key="2">
    <source>
        <dbReference type="ARBA" id="ARBA00022475"/>
    </source>
</evidence>
<feature type="transmembrane region" description="Helical" evidence="13">
    <location>
        <begin position="12"/>
        <end position="36"/>
    </location>
</feature>
<dbReference type="OrthoDB" id="9768187at2"/>
<evidence type="ECO:0000256" key="6">
    <source>
        <dbReference type="ARBA" id="ARBA00022960"/>
    </source>
</evidence>
<dbReference type="PANTHER" id="PTHR30474">
    <property type="entry name" value="CELL CYCLE PROTEIN"/>
    <property type="match status" value="1"/>
</dbReference>
<evidence type="ECO:0000256" key="12">
    <source>
        <dbReference type="ARBA" id="ARBA00033270"/>
    </source>
</evidence>
<dbReference type="InterPro" id="IPR011923">
    <property type="entry name" value="RodA/MrdB"/>
</dbReference>
<dbReference type="RefSeq" id="WP_093365194.1">
    <property type="nucleotide sequence ID" value="NZ_FOZZ01000005.1"/>
</dbReference>
<keyword evidence="9 13" id="KW-0472">Membrane</keyword>
<dbReference type="EMBL" id="FOZZ01000005">
    <property type="protein sequence ID" value="SFS80687.1"/>
    <property type="molecule type" value="Genomic_DNA"/>
</dbReference>
<reference evidence="14 15" key="1">
    <citation type="submission" date="2016-10" db="EMBL/GenBank/DDBJ databases">
        <authorList>
            <person name="de Groot N.N."/>
        </authorList>
    </citation>
    <scope>NUCLEOTIDE SEQUENCE [LARGE SCALE GENOMIC DNA]</scope>
    <source>
        <strain evidence="14 15">DSM 22789</strain>
    </source>
</reference>
<feature type="transmembrane region" description="Helical" evidence="13">
    <location>
        <begin position="234"/>
        <end position="255"/>
    </location>
</feature>
<dbReference type="GO" id="GO:0071555">
    <property type="term" value="P:cell wall organization"/>
    <property type="evidence" value="ECO:0007669"/>
    <property type="project" value="UniProtKB-KW"/>
</dbReference>
<keyword evidence="10" id="KW-0961">Cell wall biogenesis/degradation</keyword>
<keyword evidence="2" id="KW-1003">Cell membrane</keyword>
<dbReference type="InterPro" id="IPR018365">
    <property type="entry name" value="Cell_cycle_FtsW-rel_CS"/>
</dbReference>
<dbReference type="Proteomes" id="UP000198785">
    <property type="component" value="Unassembled WGS sequence"/>
</dbReference>
<keyword evidence="6" id="KW-0133">Cell shape</keyword>
<evidence type="ECO:0000256" key="11">
    <source>
        <dbReference type="ARBA" id="ARBA00032370"/>
    </source>
</evidence>
<feature type="transmembrane region" description="Helical" evidence="13">
    <location>
        <begin position="184"/>
        <end position="204"/>
    </location>
</feature>
<dbReference type="GO" id="GO:0051301">
    <property type="term" value="P:cell division"/>
    <property type="evidence" value="ECO:0007669"/>
    <property type="project" value="InterPro"/>
</dbReference>
<dbReference type="PROSITE" id="PS00428">
    <property type="entry name" value="FTSW_RODA_SPOVE"/>
    <property type="match status" value="1"/>
</dbReference>
<feature type="transmembrane region" description="Helical" evidence="13">
    <location>
        <begin position="56"/>
        <end position="75"/>
    </location>
</feature>
<sequence>MTNLNEKSFFGRIDWLTILLWFILCVIGLFNIHAAVYDPENPGLFNLATNYGKQSIYIFTAILIAFSILIIDAKFFISVSPIIYVVVIILLIIVLIVGRNVGGNQAWIPLGSFRLQPSEFGKLATCLLLASYLSTQTNKSPNMKTLLIGAAIVLLPVALVMLQPDTGSALAFFALIFVFYREGYVGNTFLLLSGLAILLFVLALLVPNEWILIAVLFVICGLFAYSLRRKRKYLISIGLLFLASSLYILCVDFAYENILQSHQRNRIDIILGKMDDPRGQGYNLNQSKIAIGSGQLWGKGYLQGTQTKYNFVPEQSTDFIFCTIGEEWGFVGSILLVGVYLFLLLRIVHIAERQRTAFARIYAYGVASILFFHFFINIGMTIGIVPVIGIPLPFISYGGSSLWSFTILLFILLRFDSSRKGLNG</sequence>
<dbReference type="STRING" id="683125.SAMN05660206_10596"/>
<dbReference type="NCBIfam" id="TIGR02210">
    <property type="entry name" value="rodA_shape"/>
    <property type="match status" value="1"/>
</dbReference>
<evidence type="ECO:0000256" key="10">
    <source>
        <dbReference type="ARBA" id="ARBA00023316"/>
    </source>
</evidence>